<dbReference type="EMBL" id="JNBS01001299">
    <property type="protein sequence ID" value="OQS02025.1"/>
    <property type="molecule type" value="Genomic_DNA"/>
</dbReference>
<evidence type="ECO:0000313" key="2">
    <source>
        <dbReference type="EMBL" id="OQS02025.1"/>
    </source>
</evidence>
<evidence type="ECO:0000313" key="3">
    <source>
        <dbReference type="Proteomes" id="UP000243217"/>
    </source>
</evidence>
<dbReference type="Gene3D" id="1.10.510.10">
    <property type="entry name" value="Transferase(Phosphotransferase) domain 1"/>
    <property type="match status" value="1"/>
</dbReference>
<evidence type="ECO:0000259" key="1">
    <source>
        <dbReference type="PROSITE" id="PS50011"/>
    </source>
</evidence>
<dbReference type="InterPro" id="IPR051681">
    <property type="entry name" value="Ser/Thr_Kinases-Pseudokinases"/>
</dbReference>
<dbReference type="PANTHER" id="PTHR44329:SF214">
    <property type="entry name" value="PROTEIN KINASE DOMAIN-CONTAINING PROTEIN"/>
    <property type="match status" value="1"/>
</dbReference>
<dbReference type="Pfam" id="PF00069">
    <property type="entry name" value="Pkinase"/>
    <property type="match status" value="1"/>
</dbReference>
<feature type="domain" description="Protein kinase" evidence="1">
    <location>
        <begin position="1"/>
        <end position="168"/>
    </location>
</feature>
<dbReference type="SUPFAM" id="SSF56112">
    <property type="entry name" value="Protein kinase-like (PK-like)"/>
    <property type="match status" value="1"/>
</dbReference>
<gene>
    <name evidence="2" type="ORF">THRCLA_05572</name>
</gene>
<keyword evidence="2" id="KW-0418">Kinase</keyword>
<dbReference type="Proteomes" id="UP000243217">
    <property type="component" value="Unassembled WGS sequence"/>
</dbReference>
<dbReference type="STRING" id="74557.A0A1V9ZVK5"/>
<name>A0A1V9ZVK5_9STRA</name>
<dbReference type="PANTHER" id="PTHR44329">
    <property type="entry name" value="SERINE/THREONINE-PROTEIN KINASE TNNI3K-RELATED"/>
    <property type="match status" value="1"/>
</dbReference>
<dbReference type="InterPro" id="IPR000719">
    <property type="entry name" value="Prot_kinase_dom"/>
</dbReference>
<comment type="caution">
    <text evidence="2">The sequence shown here is derived from an EMBL/GenBank/DDBJ whole genome shotgun (WGS) entry which is preliminary data.</text>
</comment>
<dbReference type="InterPro" id="IPR011009">
    <property type="entry name" value="Kinase-like_dom_sf"/>
</dbReference>
<proteinExistence type="predicted"/>
<keyword evidence="2" id="KW-0808">Transferase</keyword>
<dbReference type="PROSITE" id="PS50011">
    <property type="entry name" value="PROTEIN_KINASE_DOM"/>
    <property type="match status" value="1"/>
</dbReference>
<sequence>MSIARGLVYLHTFVPTIIHRDLKSRNALPDSKKGTKLIDFGTSREEVDTDMNCGIGTFQWMAPEVIVGTEYTIAAGIYSFGAVFEPKHYFLTNHSVLYSDAKNPSTGRLYPQQSIMTMVTVGEIRPKFNYHDTLTWVHEFGKQCMASNSLDRPTTLSITAILQRVKTE</sequence>
<reference evidence="2 3" key="1">
    <citation type="journal article" date="2014" name="Genome Biol. Evol.">
        <title>The secreted proteins of Achlya hypogyna and Thraustotheca clavata identify the ancestral oomycete secretome and reveal gene acquisitions by horizontal gene transfer.</title>
        <authorList>
            <person name="Misner I."/>
            <person name="Blouin N."/>
            <person name="Leonard G."/>
            <person name="Richards T.A."/>
            <person name="Lane C.E."/>
        </authorList>
    </citation>
    <scope>NUCLEOTIDE SEQUENCE [LARGE SCALE GENOMIC DNA]</scope>
    <source>
        <strain evidence="2 3">ATCC 34112</strain>
    </source>
</reference>
<organism evidence="2 3">
    <name type="scientific">Thraustotheca clavata</name>
    <dbReference type="NCBI Taxonomy" id="74557"/>
    <lineage>
        <taxon>Eukaryota</taxon>
        <taxon>Sar</taxon>
        <taxon>Stramenopiles</taxon>
        <taxon>Oomycota</taxon>
        <taxon>Saprolegniomycetes</taxon>
        <taxon>Saprolegniales</taxon>
        <taxon>Achlyaceae</taxon>
        <taxon>Thraustotheca</taxon>
    </lineage>
</organism>
<dbReference type="GO" id="GO:0004674">
    <property type="term" value="F:protein serine/threonine kinase activity"/>
    <property type="evidence" value="ECO:0007669"/>
    <property type="project" value="TreeGrafter"/>
</dbReference>
<protein>
    <submittedName>
        <fullName evidence="2">Kinase</fullName>
    </submittedName>
</protein>
<dbReference type="OrthoDB" id="76895at2759"/>
<keyword evidence="3" id="KW-1185">Reference proteome</keyword>
<dbReference type="AlphaFoldDB" id="A0A1V9ZVK5"/>
<dbReference type="GO" id="GO:0005524">
    <property type="term" value="F:ATP binding"/>
    <property type="evidence" value="ECO:0007669"/>
    <property type="project" value="InterPro"/>
</dbReference>
<accession>A0A1V9ZVK5</accession>